<evidence type="ECO:0000313" key="5">
    <source>
        <dbReference type="Proteomes" id="UP001200032"/>
    </source>
</evidence>
<dbReference type="PROSITE" id="PS51186">
    <property type="entry name" value="GNAT"/>
    <property type="match status" value="1"/>
</dbReference>
<dbReference type="InterPro" id="IPR050832">
    <property type="entry name" value="Bact_Acetyltransf"/>
</dbReference>
<evidence type="ECO:0000313" key="4">
    <source>
        <dbReference type="EMBL" id="MCD7139268.1"/>
    </source>
</evidence>
<comment type="caution">
    <text evidence="4">The sequence shown here is derived from an EMBL/GenBank/DDBJ whole genome shotgun (WGS) entry which is preliminary data.</text>
</comment>
<dbReference type="InterPro" id="IPR016181">
    <property type="entry name" value="Acyl_CoA_acyltransferase"/>
</dbReference>
<dbReference type="SUPFAM" id="SSF55729">
    <property type="entry name" value="Acyl-CoA N-acyltransferases (Nat)"/>
    <property type="match status" value="1"/>
</dbReference>
<proteinExistence type="predicted"/>
<protein>
    <submittedName>
        <fullName evidence="4">GNAT family N-acetyltransferase</fullName>
    </submittedName>
</protein>
<reference evidence="4 5" key="1">
    <citation type="submission" date="2021-12" db="EMBL/GenBank/DDBJ databases">
        <title>A phylogenomic analysis of Limosilactobacillus reuteri reveals ancient and stable evolutionary relationships with rodents and birds and zoonotic transmission to humans.</title>
        <authorList>
            <person name="Li F."/>
            <person name="Li X."/>
            <person name="Cheng C."/>
            <person name="Tollenaar S."/>
            <person name="Zhang J.S."/>
            <person name="Simpson D."/>
            <person name="Tasseva G."/>
            <person name="Perez-Munoz M.E."/>
            <person name="Frese S."/>
            <person name="Gaenzle M.G."/>
            <person name="Walter J."/>
            <person name="Zheng J."/>
        </authorList>
    </citation>
    <scope>NUCLEOTIDE SEQUENCE [LARGE SCALE GENOMIC DNA]</scope>
    <source>
        <strain evidence="4 5">WF-AF5-A</strain>
    </source>
</reference>
<dbReference type="Pfam" id="PF00583">
    <property type="entry name" value="Acetyltransf_1"/>
    <property type="match status" value="1"/>
</dbReference>
<sequence>MQNSYFKIIPLKDHQLKEASLVVKKCWQENYKGIFPPDQLAKLDERIWQQAMGSTGRHNLIALVGNKIVGLISYGVPRQIGKFPKDYGELMSIYVLTKYHEKGIGTALMQEAMQGLVRLGYSHAALWVEEENQSAIKFYKRKGWQKTGKYQKQIILGQKVNLLQYQK</sequence>
<dbReference type="EMBL" id="JAJPDJ010000069">
    <property type="protein sequence ID" value="MCD7139268.1"/>
    <property type="molecule type" value="Genomic_DNA"/>
</dbReference>
<dbReference type="CDD" id="cd04301">
    <property type="entry name" value="NAT_SF"/>
    <property type="match status" value="1"/>
</dbReference>
<keyword evidence="5" id="KW-1185">Reference proteome</keyword>
<keyword evidence="1" id="KW-0808">Transferase</keyword>
<dbReference type="InterPro" id="IPR000182">
    <property type="entry name" value="GNAT_dom"/>
</dbReference>
<organism evidence="4 5">
    <name type="scientific">Limosilactobacillus balticus</name>
    <dbReference type="NCBI Taxonomy" id="2759747"/>
    <lineage>
        <taxon>Bacteria</taxon>
        <taxon>Bacillati</taxon>
        <taxon>Bacillota</taxon>
        <taxon>Bacilli</taxon>
        <taxon>Lactobacillales</taxon>
        <taxon>Lactobacillaceae</taxon>
        <taxon>Limosilactobacillus</taxon>
    </lineage>
</organism>
<dbReference type="Gene3D" id="3.40.630.30">
    <property type="match status" value="1"/>
</dbReference>
<keyword evidence="2" id="KW-0012">Acyltransferase</keyword>
<feature type="domain" description="N-acetyltransferase" evidence="3">
    <location>
        <begin position="6"/>
        <end position="161"/>
    </location>
</feature>
<dbReference type="PANTHER" id="PTHR43877">
    <property type="entry name" value="AMINOALKYLPHOSPHONATE N-ACETYLTRANSFERASE-RELATED-RELATED"/>
    <property type="match status" value="1"/>
</dbReference>
<evidence type="ECO:0000256" key="1">
    <source>
        <dbReference type="ARBA" id="ARBA00022679"/>
    </source>
</evidence>
<evidence type="ECO:0000256" key="2">
    <source>
        <dbReference type="ARBA" id="ARBA00023315"/>
    </source>
</evidence>
<dbReference type="RefSeq" id="WP_231796033.1">
    <property type="nucleotide sequence ID" value="NZ_JAJPDJ010000069.1"/>
</dbReference>
<accession>A0ABS8RE16</accession>
<dbReference type="Proteomes" id="UP001200032">
    <property type="component" value="Unassembled WGS sequence"/>
</dbReference>
<evidence type="ECO:0000259" key="3">
    <source>
        <dbReference type="PROSITE" id="PS51186"/>
    </source>
</evidence>
<gene>
    <name evidence="4" type="ORF">LTY59_08560</name>
</gene>
<name>A0ABS8RE16_9LACO</name>